<proteinExistence type="predicted"/>
<sequence length="128" mass="13478">MKLCAAFIAVASASSWPGQAYNGTIYQYCGTKVTLAAASVNATCSLDFNGFDFAHISIPGCFSQGMGSNIVECNGVEGVTDPENLDVTVFWQQDFDLDGNLDNSTCAEDADITFSCQDNGAAPSGLFF</sequence>
<organism evidence="2 3">
    <name type="scientific">Oikopleura dioica</name>
    <name type="common">Tunicate</name>
    <dbReference type="NCBI Taxonomy" id="34765"/>
    <lineage>
        <taxon>Eukaryota</taxon>
        <taxon>Metazoa</taxon>
        <taxon>Chordata</taxon>
        <taxon>Tunicata</taxon>
        <taxon>Appendicularia</taxon>
        <taxon>Copelata</taxon>
        <taxon>Oikopleuridae</taxon>
        <taxon>Oikopleura</taxon>
    </lineage>
</organism>
<evidence type="ECO:0000313" key="3">
    <source>
        <dbReference type="Proteomes" id="UP001158576"/>
    </source>
</evidence>
<feature type="signal peptide" evidence="1">
    <location>
        <begin position="1"/>
        <end position="20"/>
    </location>
</feature>
<name>A0ABN7RTY8_OIKDI</name>
<feature type="chain" id="PRO_5047008581" evidence="1">
    <location>
        <begin position="21"/>
        <end position="128"/>
    </location>
</feature>
<evidence type="ECO:0000256" key="1">
    <source>
        <dbReference type="SAM" id="SignalP"/>
    </source>
</evidence>
<gene>
    <name evidence="2" type="ORF">OKIOD_LOCUS1599</name>
</gene>
<dbReference type="Proteomes" id="UP001158576">
    <property type="component" value="Chromosome PAR"/>
</dbReference>
<keyword evidence="3" id="KW-1185">Reference proteome</keyword>
<evidence type="ECO:0000313" key="2">
    <source>
        <dbReference type="EMBL" id="CAG5082140.1"/>
    </source>
</evidence>
<keyword evidence="1" id="KW-0732">Signal</keyword>
<accession>A0ABN7RTY8</accession>
<protein>
    <submittedName>
        <fullName evidence="2">Oidioi.mRNA.OKI2018_I69.PAR.g10041.t1.cds</fullName>
    </submittedName>
</protein>
<dbReference type="EMBL" id="OU015568">
    <property type="protein sequence ID" value="CAG5082140.1"/>
    <property type="molecule type" value="Genomic_DNA"/>
</dbReference>
<reference evidence="2 3" key="1">
    <citation type="submission" date="2021-04" db="EMBL/GenBank/DDBJ databases">
        <authorList>
            <person name="Bliznina A."/>
        </authorList>
    </citation>
    <scope>NUCLEOTIDE SEQUENCE [LARGE SCALE GENOMIC DNA]</scope>
</reference>